<dbReference type="Pfam" id="PF00072">
    <property type="entry name" value="Response_reg"/>
    <property type="match status" value="1"/>
</dbReference>
<dbReference type="InterPro" id="IPR051552">
    <property type="entry name" value="HptR"/>
</dbReference>
<dbReference type="PANTHER" id="PTHR42713:SF3">
    <property type="entry name" value="TRANSCRIPTIONAL REGULATORY PROTEIN HPTR"/>
    <property type="match status" value="1"/>
</dbReference>
<feature type="modified residue" description="4-aspartylphosphate" evidence="8">
    <location>
        <position position="65"/>
    </location>
</feature>
<sequence length="532" mass="59575">MRTPVERGTERYKALLVDDEPIILRSLRAAIPWEELRIGIVGEARNGEAALKLIEETAPDIVISDIRMPGIDGLSLMRDVLSANDRLLFIFISGYGEFEYAREALRMGAFDYLLKPIDHDELEVMLERAVEKLDTRRENDQLLHSARALSELARERLFAGLIEGRDGPLQQLKWLERGELEDSYFLIAVQLDGYAGLGSAWTDEEKRLWLFAIRNILEEWSTGWRGLALFPYHGGEWVLLFPGANPGTREEVAADLIETIRRYAKLSCSAGISREHAGLGQLSTAYAEASKALVRRFYDGPGRVYAPVEERGAAGSAAYPMDAERELAESVRQLDAARLRNGLNRFREALSAASATREQAERHLTELLVVLYRGLEEWTGSSPGSPDVLLDRLRRLGTLDEMMAEAAAELTAAIASAVHTVPKDDPRSIADKVRRFIESSYSKEIGVEEAAEVAGLSVSHFCTLFKNTTGYTFLEYLTHCRIEKAKYLLTSSEVKVYRIAPLVGYQDPRYFAQVFKKATGKTPTEYREAGTS</sequence>
<dbReference type="SMART" id="SM00342">
    <property type="entry name" value="HTH_ARAC"/>
    <property type="match status" value="1"/>
</dbReference>
<evidence type="ECO:0000256" key="6">
    <source>
        <dbReference type="ARBA" id="ARBA00023125"/>
    </source>
</evidence>
<dbReference type="EMBL" id="VYKK01000015">
    <property type="protein sequence ID" value="KAA9004096.1"/>
    <property type="molecule type" value="Genomic_DNA"/>
</dbReference>
<dbReference type="PANTHER" id="PTHR42713">
    <property type="entry name" value="HISTIDINE KINASE-RELATED"/>
    <property type="match status" value="1"/>
</dbReference>
<dbReference type="CDD" id="cd17536">
    <property type="entry name" value="REC_YesN-like"/>
    <property type="match status" value="1"/>
</dbReference>
<evidence type="ECO:0000256" key="1">
    <source>
        <dbReference type="ARBA" id="ARBA00004496"/>
    </source>
</evidence>
<evidence type="ECO:0000313" key="11">
    <source>
        <dbReference type="EMBL" id="KAA9004096.1"/>
    </source>
</evidence>
<dbReference type="RefSeq" id="WP_150458450.1">
    <property type="nucleotide sequence ID" value="NZ_VYKK01000015.1"/>
</dbReference>
<evidence type="ECO:0000259" key="10">
    <source>
        <dbReference type="PROSITE" id="PS50110"/>
    </source>
</evidence>
<dbReference type="Proteomes" id="UP000367750">
    <property type="component" value="Unassembled WGS sequence"/>
</dbReference>
<evidence type="ECO:0000256" key="3">
    <source>
        <dbReference type="ARBA" id="ARBA00022553"/>
    </source>
</evidence>
<gene>
    <name evidence="11" type="ORF">F4V43_11875</name>
</gene>
<dbReference type="InterPro" id="IPR041522">
    <property type="entry name" value="CdaR_GGDEF"/>
</dbReference>
<evidence type="ECO:0000313" key="12">
    <source>
        <dbReference type="Proteomes" id="UP000367750"/>
    </source>
</evidence>
<dbReference type="Gene3D" id="1.10.10.60">
    <property type="entry name" value="Homeodomain-like"/>
    <property type="match status" value="2"/>
</dbReference>
<dbReference type="SUPFAM" id="SSF46689">
    <property type="entry name" value="Homeodomain-like"/>
    <property type="match status" value="2"/>
</dbReference>
<dbReference type="InterPro" id="IPR001789">
    <property type="entry name" value="Sig_transdc_resp-reg_receiver"/>
</dbReference>
<dbReference type="PRINTS" id="PR00032">
    <property type="entry name" value="HTHARAC"/>
</dbReference>
<keyword evidence="5" id="KW-0805">Transcription regulation</keyword>
<dbReference type="GO" id="GO:0003700">
    <property type="term" value="F:DNA-binding transcription factor activity"/>
    <property type="evidence" value="ECO:0007669"/>
    <property type="project" value="InterPro"/>
</dbReference>
<feature type="domain" description="Response regulatory" evidence="10">
    <location>
        <begin position="13"/>
        <end position="130"/>
    </location>
</feature>
<dbReference type="InterPro" id="IPR011006">
    <property type="entry name" value="CheY-like_superfamily"/>
</dbReference>
<evidence type="ECO:0000256" key="2">
    <source>
        <dbReference type="ARBA" id="ARBA00022490"/>
    </source>
</evidence>
<dbReference type="InterPro" id="IPR009057">
    <property type="entry name" value="Homeodomain-like_sf"/>
</dbReference>
<keyword evidence="3 8" id="KW-0597">Phosphoprotein</keyword>
<dbReference type="GO" id="GO:0005737">
    <property type="term" value="C:cytoplasm"/>
    <property type="evidence" value="ECO:0007669"/>
    <property type="project" value="UniProtKB-SubCell"/>
</dbReference>
<dbReference type="Pfam" id="PF17853">
    <property type="entry name" value="GGDEF_2"/>
    <property type="match status" value="1"/>
</dbReference>
<comment type="caution">
    <text evidence="11">The sequence shown here is derived from an EMBL/GenBank/DDBJ whole genome shotgun (WGS) entry which is preliminary data.</text>
</comment>
<keyword evidence="12" id="KW-1185">Reference proteome</keyword>
<keyword evidence="7" id="KW-0804">Transcription</keyword>
<keyword evidence="2" id="KW-0963">Cytoplasm</keyword>
<name>A0A5J5G8N5_9BACL</name>
<comment type="subcellular location">
    <subcellularLocation>
        <location evidence="1">Cytoplasm</location>
    </subcellularLocation>
</comment>
<dbReference type="InterPro" id="IPR020449">
    <property type="entry name" value="Tscrpt_reg_AraC-type_HTH"/>
</dbReference>
<evidence type="ECO:0000259" key="9">
    <source>
        <dbReference type="PROSITE" id="PS01124"/>
    </source>
</evidence>
<keyword evidence="6" id="KW-0238">DNA-binding</keyword>
<reference evidence="11 12" key="1">
    <citation type="submission" date="2019-09" db="EMBL/GenBank/DDBJ databases">
        <title>Bacillus ochoae sp. nov., Paenibacillus whitsoniae sp. nov., Paenibacillus spiritus sp. nov. Isolated from the Mars Exploration Rover during spacecraft assembly.</title>
        <authorList>
            <person name="Seuylemezian A."/>
            <person name="Vaishampayan P."/>
        </authorList>
    </citation>
    <scope>NUCLEOTIDE SEQUENCE [LARGE SCALE GENOMIC DNA]</scope>
    <source>
        <strain evidence="11 12">MER_111</strain>
    </source>
</reference>
<dbReference type="SMART" id="SM00448">
    <property type="entry name" value="REC"/>
    <property type="match status" value="1"/>
</dbReference>
<evidence type="ECO:0000256" key="8">
    <source>
        <dbReference type="PROSITE-ProRule" id="PRU00169"/>
    </source>
</evidence>
<proteinExistence type="predicted"/>
<feature type="domain" description="HTH araC/xylS-type" evidence="9">
    <location>
        <begin position="431"/>
        <end position="529"/>
    </location>
</feature>
<dbReference type="OrthoDB" id="9788446at2"/>
<keyword evidence="4" id="KW-0902">Two-component regulatory system</keyword>
<dbReference type="GO" id="GO:0000160">
    <property type="term" value="P:phosphorelay signal transduction system"/>
    <property type="evidence" value="ECO:0007669"/>
    <property type="project" value="UniProtKB-KW"/>
</dbReference>
<dbReference type="SUPFAM" id="SSF52172">
    <property type="entry name" value="CheY-like"/>
    <property type="match status" value="1"/>
</dbReference>
<accession>A0A5J5G8N5</accession>
<dbReference type="PROSITE" id="PS50110">
    <property type="entry name" value="RESPONSE_REGULATORY"/>
    <property type="match status" value="1"/>
</dbReference>
<evidence type="ECO:0000256" key="4">
    <source>
        <dbReference type="ARBA" id="ARBA00023012"/>
    </source>
</evidence>
<dbReference type="Pfam" id="PF12833">
    <property type="entry name" value="HTH_18"/>
    <property type="match status" value="1"/>
</dbReference>
<protein>
    <submittedName>
        <fullName evidence="11">Response regulator</fullName>
    </submittedName>
</protein>
<dbReference type="AlphaFoldDB" id="A0A5J5G8N5"/>
<evidence type="ECO:0000256" key="5">
    <source>
        <dbReference type="ARBA" id="ARBA00023015"/>
    </source>
</evidence>
<evidence type="ECO:0000256" key="7">
    <source>
        <dbReference type="ARBA" id="ARBA00023163"/>
    </source>
</evidence>
<organism evidence="11 12">
    <name type="scientific">Paenibacillus spiritus</name>
    <dbReference type="NCBI Taxonomy" id="2496557"/>
    <lineage>
        <taxon>Bacteria</taxon>
        <taxon>Bacillati</taxon>
        <taxon>Bacillota</taxon>
        <taxon>Bacilli</taxon>
        <taxon>Bacillales</taxon>
        <taxon>Paenibacillaceae</taxon>
        <taxon>Paenibacillus</taxon>
    </lineage>
</organism>
<dbReference type="Gene3D" id="3.40.50.2300">
    <property type="match status" value="1"/>
</dbReference>
<dbReference type="InterPro" id="IPR018060">
    <property type="entry name" value="HTH_AraC"/>
</dbReference>
<dbReference type="PROSITE" id="PS01124">
    <property type="entry name" value="HTH_ARAC_FAMILY_2"/>
    <property type="match status" value="1"/>
</dbReference>
<dbReference type="GO" id="GO:0043565">
    <property type="term" value="F:sequence-specific DNA binding"/>
    <property type="evidence" value="ECO:0007669"/>
    <property type="project" value="InterPro"/>
</dbReference>